<reference evidence="1" key="1">
    <citation type="submission" date="2022-03" db="EMBL/GenBank/DDBJ databases">
        <title>Draft genome sequence of Aduncisulcus paluster, a free-living microaerophilic Fornicata.</title>
        <authorList>
            <person name="Yuyama I."/>
            <person name="Kume K."/>
            <person name="Tamura T."/>
            <person name="Inagaki Y."/>
            <person name="Hashimoto T."/>
        </authorList>
    </citation>
    <scope>NUCLEOTIDE SEQUENCE</scope>
    <source>
        <strain evidence="1">NY0171</strain>
    </source>
</reference>
<name>A0ABQ5KC84_9EUKA</name>
<sequence>MFSLLRVAIFRTTAAAGEGSLFEPISIRVTGKYLSDADYKDSDGSSSIAGGQMRLKAGGFSFSYEGQHYSWDNVSQLNFGNGQDDPWETLHRFSVGYTLNGAINKNWFYGAGITGTSAFEEQMEDSFGGALRGHIGYFFNDNLK</sequence>
<keyword evidence="2" id="KW-1185">Reference proteome</keyword>
<organism evidence="1 2">
    <name type="scientific">Aduncisulcus paluster</name>
    <dbReference type="NCBI Taxonomy" id="2918883"/>
    <lineage>
        <taxon>Eukaryota</taxon>
        <taxon>Metamonada</taxon>
        <taxon>Carpediemonas-like organisms</taxon>
        <taxon>Aduncisulcus</taxon>
    </lineage>
</organism>
<comment type="caution">
    <text evidence="1">The sequence shown here is derived from an EMBL/GenBank/DDBJ whole genome shotgun (WGS) entry which is preliminary data.</text>
</comment>
<evidence type="ECO:0000313" key="2">
    <source>
        <dbReference type="Proteomes" id="UP001057375"/>
    </source>
</evidence>
<gene>
    <name evidence="1" type="ORF">ADUPG1_001401</name>
</gene>
<protein>
    <submittedName>
        <fullName evidence="1">Uncharacterized protein</fullName>
    </submittedName>
</protein>
<dbReference type="Proteomes" id="UP001057375">
    <property type="component" value="Unassembled WGS sequence"/>
</dbReference>
<accession>A0ABQ5KC84</accession>
<evidence type="ECO:0000313" key="1">
    <source>
        <dbReference type="EMBL" id="GKT30153.1"/>
    </source>
</evidence>
<proteinExistence type="predicted"/>
<dbReference type="EMBL" id="BQXS01001138">
    <property type="protein sequence ID" value="GKT30153.1"/>
    <property type="molecule type" value="Genomic_DNA"/>
</dbReference>
<feature type="non-terminal residue" evidence="1">
    <location>
        <position position="144"/>
    </location>
</feature>